<protein>
    <submittedName>
        <fullName evidence="1">Uncharacterized protein</fullName>
    </submittedName>
</protein>
<dbReference type="AlphaFoldDB" id="A0A9P5TRW5"/>
<comment type="caution">
    <text evidence="1">The sequence shown here is derived from an EMBL/GenBank/DDBJ whole genome shotgun (WGS) entry which is preliminary data.</text>
</comment>
<name>A0A9P5TRW5_GYMJU</name>
<gene>
    <name evidence="1" type="ORF">CPB84DRAFT_1958646</name>
</gene>
<dbReference type="Proteomes" id="UP000724874">
    <property type="component" value="Unassembled WGS sequence"/>
</dbReference>
<evidence type="ECO:0000313" key="1">
    <source>
        <dbReference type="EMBL" id="KAF8910172.1"/>
    </source>
</evidence>
<reference evidence="1" key="1">
    <citation type="submission" date="2020-11" db="EMBL/GenBank/DDBJ databases">
        <authorList>
            <consortium name="DOE Joint Genome Institute"/>
            <person name="Ahrendt S."/>
            <person name="Riley R."/>
            <person name="Andreopoulos W."/>
            <person name="LaButti K."/>
            <person name="Pangilinan J."/>
            <person name="Ruiz-duenas F.J."/>
            <person name="Barrasa J.M."/>
            <person name="Sanchez-Garcia M."/>
            <person name="Camarero S."/>
            <person name="Miyauchi S."/>
            <person name="Serrano A."/>
            <person name="Linde D."/>
            <person name="Babiker R."/>
            <person name="Drula E."/>
            <person name="Ayuso-Fernandez I."/>
            <person name="Pacheco R."/>
            <person name="Padilla G."/>
            <person name="Ferreira P."/>
            <person name="Barriuso J."/>
            <person name="Kellner H."/>
            <person name="Castanera R."/>
            <person name="Alfaro M."/>
            <person name="Ramirez L."/>
            <person name="Pisabarro A.G."/>
            <person name="Kuo A."/>
            <person name="Tritt A."/>
            <person name="Lipzen A."/>
            <person name="He G."/>
            <person name="Yan M."/>
            <person name="Ng V."/>
            <person name="Cullen D."/>
            <person name="Martin F."/>
            <person name="Rosso M.-N."/>
            <person name="Henrissat B."/>
            <person name="Hibbett D."/>
            <person name="Martinez A.T."/>
            <person name="Grigoriev I.V."/>
        </authorList>
    </citation>
    <scope>NUCLEOTIDE SEQUENCE</scope>
    <source>
        <strain evidence="1">AH 44721</strain>
    </source>
</reference>
<organism evidence="1 2">
    <name type="scientific">Gymnopilus junonius</name>
    <name type="common">Spectacular rustgill mushroom</name>
    <name type="synonym">Gymnopilus spectabilis subsp. junonius</name>
    <dbReference type="NCBI Taxonomy" id="109634"/>
    <lineage>
        <taxon>Eukaryota</taxon>
        <taxon>Fungi</taxon>
        <taxon>Dikarya</taxon>
        <taxon>Basidiomycota</taxon>
        <taxon>Agaricomycotina</taxon>
        <taxon>Agaricomycetes</taxon>
        <taxon>Agaricomycetidae</taxon>
        <taxon>Agaricales</taxon>
        <taxon>Agaricineae</taxon>
        <taxon>Hymenogastraceae</taxon>
        <taxon>Gymnopilus</taxon>
    </lineage>
</organism>
<dbReference type="EMBL" id="JADNYJ010000007">
    <property type="protein sequence ID" value="KAF8910172.1"/>
    <property type="molecule type" value="Genomic_DNA"/>
</dbReference>
<keyword evidence="2" id="KW-1185">Reference proteome</keyword>
<proteinExistence type="predicted"/>
<accession>A0A9P5TRW5</accession>
<sequence length="89" mass="10094">MGQSSRQRPLSLMELPRAWPFCSQYKLLPLSGHSLRTHHPSTTRTLGQPGRCLPSALPCTTSNTTPRTCHRLVLLKYRMLHLLSSSKRL</sequence>
<evidence type="ECO:0000313" key="2">
    <source>
        <dbReference type="Proteomes" id="UP000724874"/>
    </source>
</evidence>